<accession>A0A9W4P9T5</accession>
<name>A0A9W4P9T5_9EURO</name>
<dbReference type="EMBL" id="CAJVRC010000900">
    <property type="protein sequence ID" value="CAG8909363.1"/>
    <property type="molecule type" value="Genomic_DNA"/>
</dbReference>
<dbReference type="AlphaFoldDB" id="A0A9W4P9T5"/>
<dbReference type="OrthoDB" id="409992at2759"/>
<evidence type="ECO:0000313" key="2">
    <source>
        <dbReference type="Proteomes" id="UP001154252"/>
    </source>
</evidence>
<sequence length="55" mass="6199">MEVNGHIESEFSIATGEWSAPHFVEDPLLRIHGLSPGLNYGMSFLQESYDHFSAF</sequence>
<evidence type="ECO:0000313" key="1">
    <source>
        <dbReference type="EMBL" id="CAG8909363.1"/>
    </source>
</evidence>
<protein>
    <submittedName>
        <fullName evidence="1">Uncharacterized protein</fullName>
    </submittedName>
</protein>
<reference evidence="1" key="1">
    <citation type="submission" date="2021-07" db="EMBL/GenBank/DDBJ databases">
        <authorList>
            <person name="Branca A.L. A."/>
        </authorList>
    </citation>
    <scope>NUCLEOTIDE SEQUENCE</scope>
</reference>
<proteinExistence type="predicted"/>
<gene>
    <name evidence="1" type="ORF">PEGY_LOCUS10153</name>
</gene>
<comment type="caution">
    <text evidence="1">The sequence shown here is derived from an EMBL/GenBank/DDBJ whole genome shotgun (WGS) entry which is preliminary data.</text>
</comment>
<dbReference type="Proteomes" id="UP001154252">
    <property type="component" value="Unassembled WGS sequence"/>
</dbReference>
<organism evidence="1 2">
    <name type="scientific">Penicillium egyptiacum</name>
    <dbReference type="NCBI Taxonomy" id="1303716"/>
    <lineage>
        <taxon>Eukaryota</taxon>
        <taxon>Fungi</taxon>
        <taxon>Dikarya</taxon>
        <taxon>Ascomycota</taxon>
        <taxon>Pezizomycotina</taxon>
        <taxon>Eurotiomycetes</taxon>
        <taxon>Eurotiomycetidae</taxon>
        <taxon>Eurotiales</taxon>
        <taxon>Aspergillaceae</taxon>
        <taxon>Penicillium</taxon>
    </lineage>
</organism>
<keyword evidence="2" id="KW-1185">Reference proteome</keyword>